<sequence>MEANTFTPLKGMSVVAFDCDGLLGTDCLGKAITDDEGRYCIIFTWDNYKHLLVFQPDVYVKVYDENKKLLKDTRKEVVRTMSFRKTINIEVDEHALFLTIDDLMEMIS</sequence>
<accession>A0A1V9FEM0</accession>
<dbReference type="EMBL" id="LVYD01000124">
    <property type="protein sequence ID" value="OQP56809.1"/>
    <property type="molecule type" value="Genomic_DNA"/>
</dbReference>
<evidence type="ECO:0000313" key="2">
    <source>
        <dbReference type="Proteomes" id="UP000192796"/>
    </source>
</evidence>
<keyword evidence="2" id="KW-1185">Reference proteome</keyword>
<proteinExistence type="predicted"/>
<evidence type="ECO:0000313" key="1">
    <source>
        <dbReference type="EMBL" id="OQP56809.1"/>
    </source>
</evidence>
<name>A0A1V9FEM0_9BACT</name>
<reference evidence="1 2" key="1">
    <citation type="submission" date="2016-03" db="EMBL/GenBank/DDBJ databases">
        <title>Niastella vici sp. nov., isolated from farmland soil.</title>
        <authorList>
            <person name="Chen L."/>
            <person name="Wang D."/>
            <person name="Yang S."/>
            <person name="Wang G."/>
        </authorList>
    </citation>
    <scope>NUCLEOTIDE SEQUENCE [LARGE SCALE GENOMIC DNA]</scope>
    <source>
        <strain evidence="1 2">DJ57</strain>
    </source>
</reference>
<dbReference type="Proteomes" id="UP000192796">
    <property type="component" value="Unassembled WGS sequence"/>
</dbReference>
<organism evidence="1 2">
    <name type="scientific">Niastella vici</name>
    <dbReference type="NCBI Taxonomy" id="1703345"/>
    <lineage>
        <taxon>Bacteria</taxon>
        <taxon>Pseudomonadati</taxon>
        <taxon>Bacteroidota</taxon>
        <taxon>Chitinophagia</taxon>
        <taxon>Chitinophagales</taxon>
        <taxon>Chitinophagaceae</taxon>
        <taxon>Niastella</taxon>
    </lineage>
</organism>
<gene>
    <name evidence="1" type="ORF">A3860_09495</name>
</gene>
<comment type="caution">
    <text evidence="1">The sequence shown here is derived from an EMBL/GenBank/DDBJ whole genome shotgun (WGS) entry which is preliminary data.</text>
</comment>
<protein>
    <submittedName>
        <fullName evidence="1">Uncharacterized protein</fullName>
    </submittedName>
</protein>
<dbReference type="AlphaFoldDB" id="A0A1V9FEM0"/>